<dbReference type="GO" id="GO:0042781">
    <property type="term" value="F:3'-tRNA processing endoribonuclease activity"/>
    <property type="evidence" value="ECO:0007669"/>
    <property type="project" value="TreeGrafter"/>
</dbReference>
<keyword evidence="5 7" id="KW-0378">Hydrolase</keyword>
<comment type="caution">
    <text evidence="10">The sequence shown here is derived from an EMBL/GenBank/DDBJ whole genome shotgun (WGS) entry which is preliminary data.</text>
</comment>
<gene>
    <name evidence="7 10" type="primary">rnpA</name>
    <name evidence="10" type="ORF">DIT71_05630</name>
</gene>
<keyword evidence="6 7" id="KW-0694">RNA-binding</keyword>
<organism evidence="10 11">
    <name type="scientific">Marinobacter vulgaris</name>
    <dbReference type="NCBI Taxonomy" id="1928331"/>
    <lineage>
        <taxon>Bacteria</taxon>
        <taxon>Pseudomonadati</taxon>
        <taxon>Pseudomonadota</taxon>
        <taxon>Gammaproteobacteria</taxon>
        <taxon>Pseudomonadales</taxon>
        <taxon>Marinobacteraceae</taxon>
        <taxon>Marinobacter</taxon>
    </lineage>
</organism>
<evidence type="ECO:0000256" key="6">
    <source>
        <dbReference type="ARBA" id="ARBA00022884"/>
    </source>
</evidence>
<evidence type="ECO:0000256" key="5">
    <source>
        <dbReference type="ARBA" id="ARBA00022801"/>
    </source>
</evidence>
<evidence type="ECO:0000256" key="9">
    <source>
        <dbReference type="SAM" id="MobiDB-lite"/>
    </source>
</evidence>
<evidence type="ECO:0000313" key="11">
    <source>
        <dbReference type="Proteomes" id="UP000253987"/>
    </source>
</evidence>
<dbReference type="Proteomes" id="UP000253987">
    <property type="component" value="Unassembled WGS sequence"/>
</dbReference>
<evidence type="ECO:0000256" key="2">
    <source>
        <dbReference type="ARBA" id="ARBA00022694"/>
    </source>
</evidence>
<dbReference type="InterPro" id="IPR014721">
    <property type="entry name" value="Ribsml_uS5_D2-typ_fold_subgr"/>
</dbReference>
<feature type="region of interest" description="Disordered" evidence="9">
    <location>
        <begin position="116"/>
        <end position="135"/>
    </location>
</feature>
<dbReference type="Gene3D" id="3.30.230.10">
    <property type="match status" value="1"/>
</dbReference>
<dbReference type="GO" id="GO:0001682">
    <property type="term" value="P:tRNA 5'-leader removal"/>
    <property type="evidence" value="ECO:0007669"/>
    <property type="project" value="UniProtKB-UniRule"/>
</dbReference>
<dbReference type="InterPro" id="IPR020568">
    <property type="entry name" value="Ribosomal_Su5_D2-typ_SF"/>
</dbReference>
<reference evidence="11" key="1">
    <citation type="submission" date="2018-05" db="EMBL/GenBank/DDBJ databases">
        <authorList>
            <person name="Lu D."/>
        </authorList>
    </citation>
    <scope>NUCLEOTIDE SEQUENCE [LARGE SCALE GENOMIC DNA]</scope>
    <source>
        <strain evidence="11">F01</strain>
    </source>
</reference>
<evidence type="ECO:0000256" key="3">
    <source>
        <dbReference type="ARBA" id="ARBA00022722"/>
    </source>
</evidence>
<protein>
    <recommendedName>
        <fullName evidence="7 8">Ribonuclease P protein component</fullName>
        <shortName evidence="7">RNase P protein</shortName>
        <shortName evidence="7">RNaseP protein</shortName>
        <ecNumber evidence="7 8">3.1.26.5</ecNumber>
    </recommendedName>
    <alternativeName>
        <fullName evidence="7">Protein C5</fullName>
    </alternativeName>
</protein>
<sequence length="135" mass="15383">MKALTFPKSSRLLKPADYGKVFDDVQIRVPHRNFLILATPNTLGHARIGLVFSKKNLKHAVQRNRVKRRVRETFRHQTEYPALDIVVLGRRGLTELDNPTLNATLTELWSRLRKKNRQLQTSSSSEHTGNGKGTG</sequence>
<dbReference type="EC" id="3.1.26.5" evidence="7 8"/>
<dbReference type="GO" id="GO:0030677">
    <property type="term" value="C:ribonuclease P complex"/>
    <property type="evidence" value="ECO:0007669"/>
    <property type="project" value="TreeGrafter"/>
</dbReference>
<dbReference type="EMBL" id="QFWX01000002">
    <property type="protein sequence ID" value="PXX92663.1"/>
    <property type="molecule type" value="Genomic_DNA"/>
</dbReference>
<reference evidence="10 11" key="2">
    <citation type="submission" date="2018-06" db="EMBL/GenBank/DDBJ databases">
        <title>Marinobactersediminissp. nov, a moderately halophilic bacterium isolated from marine solar saltern.</title>
        <authorList>
            <person name="Zhang Y."/>
        </authorList>
    </citation>
    <scope>NUCLEOTIDE SEQUENCE [LARGE SCALE GENOMIC DNA]</scope>
    <source>
        <strain evidence="10 11">F01</strain>
    </source>
</reference>
<evidence type="ECO:0000313" key="10">
    <source>
        <dbReference type="EMBL" id="PXX92663.1"/>
    </source>
</evidence>
<comment type="similarity">
    <text evidence="7">Belongs to the RnpA family.</text>
</comment>
<evidence type="ECO:0000256" key="1">
    <source>
        <dbReference type="ARBA" id="ARBA00002663"/>
    </source>
</evidence>
<evidence type="ECO:0000256" key="4">
    <source>
        <dbReference type="ARBA" id="ARBA00022759"/>
    </source>
</evidence>
<dbReference type="GO" id="GO:0000049">
    <property type="term" value="F:tRNA binding"/>
    <property type="evidence" value="ECO:0007669"/>
    <property type="project" value="UniProtKB-UniRule"/>
</dbReference>
<dbReference type="NCBIfam" id="TIGR00188">
    <property type="entry name" value="rnpA"/>
    <property type="match status" value="1"/>
</dbReference>
<keyword evidence="4 7" id="KW-0255">Endonuclease</keyword>
<dbReference type="InterPro" id="IPR000100">
    <property type="entry name" value="RNase_P"/>
</dbReference>
<dbReference type="Pfam" id="PF00825">
    <property type="entry name" value="Ribonuclease_P"/>
    <property type="match status" value="1"/>
</dbReference>
<dbReference type="OrthoDB" id="9796422at2"/>
<keyword evidence="11" id="KW-1185">Reference proteome</keyword>
<dbReference type="AlphaFoldDB" id="A0A2V3ZP09"/>
<dbReference type="PANTHER" id="PTHR33992:SF1">
    <property type="entry name" value="RIBONUCLEASE P PROTEIN COMPONENT"/>
    <property type="match status" value="1"/>
</dbReference>
<dbReference type="PANTHER" id="PTHR33992">
    <property type="entry name" value="RIBONUCLEASE P PROTEIN COMPONENT"/>
    <property type="match status" value="1"/>
</dbReference>
<comment type="catalytic activity">
    <reaction evidence="7">
        <text>Endonucleolytic cleavage of RNA, removing 5'-extranucleotides from tRNA precursor.</text>
        <dbReference type="EC" id="3.1.26.5"/>
    </reaction>
</comment>
<dbReference type="PROSITE" id="PS00648">
    <property type="entry name" value="RIBONUCLEASE_P"/>
    <property type="match status" value="1"/>
</dbReference>
<comment type="function">
    <text evidence="1 7">RNaseP catalyzes the removal of the 5'-leader sequence from pre-tRNA to produce the mature 5'-terminus. It can also cleave other RNA substrates such as 4.5S RNA. The protein component plays an auxiliary but essential role in vivo by binding to the 5'-leader sequence and broadening the substrate specificity of the ribozyme.</text>
</comment>
<feature type="compositionally biased region" description="Polar residues" evidence="9">
    <location>
        <begin position="118"/>
        <end position="128"/>
    </location>
</feature>
<name>A0A2V3ZP09_9GAMM</name>
<accession>A0A2V3ZP09</accession>
<dbReference type="HAMAP" id="MF_00227">
    <property type="entry name" value="RNase_P"/>
    <property type="match status" value="1"/>
</dbReference>
<evidence type="ECO:0000256" key="7">
    <source>
        <dbReference type="HAMAP-Rule" id="MF_00227"/>
    </source>
</evidence>
<proteinExistence type="inferred from homology"/>
<dbReference type="GO" id="GO:0004526">
    <property type="term" value="F:ribonuclease P activity"/>
    <property type="evidence" value="ECO:0007669"/>
    <property type="project" value="UniProtKB-UniRule"/>
</dbReference>
<dbReference type="RefSeq" id="WP_114612216.1">
    <property type="nucleotide sequence ID" value="NZ_QFWX01000002.1"/>
</dbReference>
<comment type="subunit">
    <text evidence="7">Consists of a catalytic RNA component (M1 or rnpB) and a protein subunit.</text>
</comment>
<evidence type="ECO:0000256" key="8">
    <source>
        <dbReference type="NCBIfam" id="TIGR00188"/>
    </source>
</evidence>
<dbReference type="InterPro" id="IPR020539">
    <property type="entry name" value="RNase_P_CS"/>
</dbReference>
<dbReference type="SUPFAM" id="SSF54211">
    <property type="entry name" value="Ribosomal protein S5 domain 2-like"/>
    <property type="match status" value="1"/>
</dbReference>
<keyword evidence="3 7" id="KW-0540">Nuclease</keyword>
<keyword evidence="2 7" id="KW-0819">tRNA processing</keyword>